<dbReference type="AlphaFoldDB" id="A0A1Y2SBF8"/>
<evidence type="ECO:0000313" key="2">
    <source>
        <dbReference type="Proteomes" id="UP000194350"/>
    </source>
</evidence>
<sequence length="136" mass="15716">MIKQNFKILLFTLVIFNPYIYANDKQIEITYLSGLKLTESNDKIIIDECKKWNLNKQNIDKIFKISSAYEYTPYHAFSQTPCDIIGKAKLNGKVWDFYINGGGMITLTNNTETIYRGCDSIECEPFFILSYDGINP</sequence>
<comment type="caution">
    <text evidence="1">The sequence shown here is derived from an EMBL/GenBank/DDBJ whole genome shotgun (WGS) entry which is preliminary data.</text>
</comment>
<dbReference type="EMBL" id="MUBJ01000011">
    <property type="protein sequence ID" value="OTA15952.1"/>
    <property type="molecule type" value="Genomic_DNA"/>
</dbReference>
<protein>
    <submittedName>
        <fullName evidence="1">Uncharacterized protein</fullName>
    </submittedName>
</protein>
<proteinExistence type="predicted"/>
<gene>
    <name evidence="1" type="ORF">Xvie_02289</name>
</gene>
<dbReference type="Proteomes" id="UP000194350">
    <property type="component" value="Unassembled WGS sequence"/>
</dbReference>
<dbReference type="STRING" id="351656.Xvie_02289"/>
<name>A0A1Y2SBF8_9GAMM</name>
<keyword evidence="2" id="KW-1185">Reference proteome</keyword>
<organism evidence="1 2">
    <name type="scientific">Xenorhabdus vietnamensis</name>
    <dbReference type="NCBI Taxonomy" id="351656"/>
    <lineage>
        <taxon>Bacteria</taxon>
        <taxon>Pseudomonadati</taxon>
        <taxon>Pseudomonadota</taxon>
        <taxon>Gammaproteobacteria</taxon>
        <taxon>Enterobacterales</taxon>
        <taxon>Morganellaceae</taxon>
        <taxon>Xenorhabdus</taxon>
    </lineage>
</organism>
<accession>A0A1Y2SBF8</accession>
<reference evidence="1 2" key="1">
    <citation type="submission" date="2016-10" db="EMBL/GenBank/DDBJ databases">
        <title>Systematic genetic and metabolomic analysis of Xenorhabdus and Photorhabdus spp., highlights the requirements for a dual symbiotic and pathogenic life style.</title>
        <authorList>
            <person name="Tobias N.J."/>
            <person name="Wolff H."/>
            <person name="Djahanschiri B."/>
            <person name="Pidot S.J."/>
            <person name="Stinear T.P."/>
            <person name="Ebersberger I."/>
            <person name="Bode H.B."/>
        </authorList>
    </citation>
    <scope>NUCLEOTIDE SEQUENCE [LARGE SCALE GENOMIC DNA]</scope>
    <source>
        <strain evidence="1 2">DSM 22392</strain>
    </source>
</reference>
<evidence type="ECO:0000313" key="1">
    <source>
        <dbReference type="EMBL" id="OTA15952.1"/>
    </source>
</evidence>